<evidence type="ECO:0000256" key="6">
    <source>
        <dbReference type="ARBA" id="ARBA00022692"/>
    </source>
</evidence>
<keyword evidence="3 9" id="KW-0813">Transport</keyword>
<keyword evidence="6 9" id="KW-0812">Transmembrane</keyword>
<evidence type="ECO:0000256" key="4">
    <source>
        <dbReference type="ARBA" id="ARBA00022475"/>
    </source>
</evidence>
<dbReference type="InterPro" id="IPR000412">
    <property type="entry name" value="ABC_2_transport"/>
</dbReference>
<dbReference type="PROSITE" id="PS51012">
    <property type="entry name" value="ABC_TM2"/>
    <property type="match status" value="1"/>
</dbReference>
<feature type="transmembrane region" description="Helical" evidence="9">
    <location>
        <begin position="73"/>
        <end position="91"/>
    </location>
</feature>
<keyword evidence="4 9" id="KW-1003">Cell membrane</keyword>
<name>A0ABT0N6T3_9GAMM</name>
<evidence type="ECO:0000313" key="12">
    <source>
        <dbReference type="Proteomes" id="UP001202831"/>
    </source>
</evidence>
<evidence type="ECO:0000256" key="7">
    <source>
        <dbReference type="ARBA" id="ARBA00022989"/>
    </source>
</evidence>
<organism evidence="11 12">
    <name type="scientific">Shewanella corallii</name>
    <dbReference type="NCBI Taxonomy" id="560080"/>
    <lineage>
        <taxon>Bacteria</taxon>
        <taxon>Pseudomonadati</taxon>
        <taxon>Pseudomonadota</taxon>
        <taxon>Gammaproteobacteria</taxon>
        <taxon>Alteromonadales</taxon>
        <taxon>Shewanellaceae</taxon>
        <taxon>Shewanella</taxon>
    </lineage>
</organism>
<feature type="transmembrane region" description="Helical" evidence="9">
    <location>
        <begin position="243"/>
        <end position="262"/>
    </location>
</feature>
<protein>
    <recommendedName>
        <fullName evidence="9">Transport permease protein</fullName>
    </recommendedName>
</protein>
<proteinExistence type="inferred from homology"/>
<keyword evidence="8 9" id="KW-0472">Membrane</keyword>
<dbReference type="InterPro" id="IPR013525">
    <property type="entry name" value="ABC2_TM"/>
</dbReference>
<evidence type="ECO:0000259" key="10">
    <source>
        <dbReference type="PROSITE" id="PS51012"/>
    </source>
</evidence>
<keyword evidence="12" id="KW-1185">Reference proteome</keyword>
<reference evidence="11 12" key="1">
    <citation type="submission" date="2022-01" db="EMBL/GenBank/DDBJ databases">
        <title>Whole genome-based taxonomy of the Shewanellaceae.</title>
        <authorList>
            <person name="Martin-Rodriguez A.J."/>
        </authorList>
    </citation>
    <scope>NUCLEOTIDE SEQUENCE [LARGE SCALE GENOMIC DNA]</scope>
    <source>
        <strain evidence="11 12">DSM 21332</strain>
    </source>
</reference>
<evidence type="ECO:0000256" key="3">
    <source>
        <dbReference type="ARBA" id="ARBA00022448"/>
    </source>
</evidence>
<evidence type="ECO:0000256" key="2">
    <source>
        <dbReference type="ARBA" id="ARBA00007783"/>
    </source>
</evidence>
<evidence type="ECO:0000313" key="11">
    <source>
        <dbReference type="EMBL" id="MCL2914148.1"/>
    </source>
</evidence>
<dbReference type="Pfam" id="PF01061">
    <property type="entry name" value="ABC2_membrane"/>
    <property type="match status" value="1"/>
</dbReference>
<accession>A0ABT0N6T3</accession>
<feature type="transmembrane region" description="Helical" evidence="9">
    <location>
        <begin position="47"/>
        <end position="67"/>
    </location>
</feature>
<dbReference type="Proteomes" id="UP001202831">
    <property type="component" value="Unassembled WGS sequence"/>
</dbReference>
<evidence type="ECO:0000256" key="8">
    <source>
        <dbReference type="ARBA" id="ARBA00023136"/>
    </source>
</evidence>
<feature type="transmembrane region" description="Helical" evidence="9">
    <location>
        <begin position="124"/>
        <end position="145"/>
    </location>
</feature>
<dbReference type="PANTHER" id="PTHR30413:SF8">
    <property type="entry name" value="TRANSPORT PERMEASE PROTEIN"/>
    <property type="match status" value="1"/>
</dbReference>
<dbReference type="PRINTS" id="PR00164">
    <property type="entry name" value="ABC2TRNSPORT"/>
</dbReference>
<evidence type="ECO:0000256" key="9">
    <source>
        <dbReference type="RuleBase" id="RU361157"/>
    </source>
</evidence>
<feature type="domain" description="ABC transmembrane type-2" evidence="10">
    <location>
        <begin position="44"/>
        <end position="265"/>
    </location>
</feature>
<keyword evidence="5" id="KW-0997">Cell inner membrane</keyword>
<comment type="similarity">
    <text evidence="2 9">Belongs to the ABC-2 integral membrane protein family.</text>
</comment>
<dbReference type="EMBL" id="JAKIKT010000003">
    <property type="protein sequence ID" value="MCL2914148.1"/>
    <property type="molecule type" value="Genomic_DNA"/>
</dbReference>
<dbReference type="InterPro" id="IPR047817">
    <property type="entry name" value="ABC2_TM_bact-type"/>
</dbReference>
<comment type="subcellular location">
    <subcellularLocation>
        <location evidence="1 9">Cell inner membrane</location>
        <topology evidence="1 9">Multi-pass membrane protein</topology>
    </subcellularLocation>
</comment>
<dbReference type="PANTHER" id="PTHR30413">
    <property type="entry name" value="INNER MEMBRANE TRANSPORT PERMEASE"/>
    <property type="match status" value="1"/>
</dbReference>
<keyword evidence="7 9" id="KW-1133">Transmembrane helix</keyword>
<evidence type="ECO:0000256" key="1">
    <source>
        <dbReference type="ARBA" id="ARBA00004429"/>
    </source>
</evidence>
<gene>
    <name evidence="11" type="ORF">L2725_10260</name>
</gene>
<evidence type="ECO:0000256" key="5">
    <source>
        <dbReference type="ARBA" id="ARBA00022519"/>
    </source>
</evidence>
<feature type="transmembrane region" description="Helical" evidence="9">
    <location>
        <begin position="157"/>
        <end position="176"/>
    </location>
</feature>
<feature type="transmembrane region" description="Helical" evidence="9">
    <location>
        <begin position="188"/>
        <end position="209"/>
    </location>
</feature>
<sequence>MTTQSNNTNAAKRPPKRSHWQIMCDVIFALIIRELKTRFGANRLGYFWALAEPMAQAAVMALIFSLLGRSSLSGVPVALFMLVAILPFKLFSKLLPQLSAAIESNKGLLGYRQVTASDPIISRLIIEVITFLIVYLLLMSTMAWLGYNVIPDDLLELLGVSALTIIMATGLGLMLCAATTWWKDTGKIVSMVMQPMFFISGIMFCATMIPQQYWYLLSWNPLFHVTELSRDAYFSAYQTPVGSFEYLGIWAIASFTFGLMTFQVNRQRFITT</sequence>
<dbReference type="RefSeq" id="WP_249248869.1">
    <property type="nucleotide sequence ID" value="NZ_JAKIKT010000003.1"/>
</dbReference>
<comment type="caution">
    <text evidence="11">The sequence shown here is derived from an EMBL/GenBank/DDBJ whole genome shotgun (WGS) entry which is preliminary data.</text>
</comment>